<organism evidence="7 8">
    <name type="scientific">Cystoisospora suis</name>
    <dbReference type="NCBI Taxonomy" id="483139"/>
    <lineage>
        <taxon>Eukaryota</taxon>
        <taxon>Sar</taxon>
        <taxon>Alveolata</taxon>
        <taxon>Apicomplexa</taxon>
        <taxon>Conoidasida</taxon>
        <taxon>Coccidia</taxon>
        <taxon>Eucoccidiorida</taxon>
        <taxon>Eimeriorina</taxon>
        <taxon>Sarcocystidae</taxon>
        <taxon>Cystoisospora</taxon>
    </lineage>
</organism>
<dbReference type="GO" id="GO:0140359">
    <property type="term" value="F:ABC-type transporter activity"/>
    <property type="evidence" value="ECO:0007669"/>
    <property type="project" value="InterPro"/>
</dbReference>
<keyword evidence="7" id="KW-0067">ATP-binding</keyword>
<dbReference type="Proteomes" id="UP000221165">
    <property type="component" value="Unassembled WGS sequence"/>
</dbReference>
<dbReference type="GO" id="GO:0005524">
    <property type="term" value="F:ATP binding"/>
    <property type="evidence" value="ECO:0007669"/>
    <property type="project" value="UniProtKB-KW"/>
</dbReference>
<evidence type="ECO:0000256" key="4">
    <source>
        <dbReference type="ARBA" id="ARBA00023136"/>
    </source>
</evidence>
<dbReference type="InterPro" id="IPR013525">
    <property type="entry name" value="ABC2_TM"/>
</dbReference>
<dbReference type="RefSeq" id="XP_067925621.1">
    <property type="nucleotide sequence ID" value="XM_068062393.1"/>
</dbReference>
<accession>A0A2C6L5M4</accession>
<keyword evidence="8" id="KW-1185">Reference proteome</keyword>
<evidence type="ECO:0000256" key="5">
    <source>
        <dbReference type="SAM" id="Phobius"/>
    </source>
</evidence>
<dbReference type="AlphaFoldDB" id="A0A2C6L5M4"/>
<evidence type="ECO:0000313" key="8">
    <source>
        <dbReference type="Proteomes" id="UP000221165"/>
    </source>
</evidence>
<evidence type="ECO:0000256" key="3">
    <source>
        <dbReference type="ARBA" id="ARBA00022989"/>
    </source>
</evidence>
<protein>
    <submittedName>
        <fullName evidence="7">Atp-binding cassette g family transporter abcg89</fullName>
    </submittedName>
</protein>
<dbReference type="GO" id="GO:0016020">
    <property type="term" value="C:membrane"/>
    <property type="evidence" value="ECO:0007669"/>
    <property type="project" value="UniProtKB-SubCell"/>
</dbReference>
<dbReference type="EMBL" id="MIGC01000921">
    <property type="protein sequence ID" value="PHJ23947.1"/>
    <property type="molecule type" value="Genomic_DNA"/>
</dbReference>
<evidence type="ECO:0000256" key="1">
    <source>
        <dbReference type="ARBA" id="ARBA00004141"/>
    </source>
</evidence>
<dbReference type="GeneID" id="94425604"/>
<name>A0A2C6L5M4_9APIC</name>
<sequence>MVVLQEMQMTVTLFSGFMVKLDQLSKFWVWLVYLSPFKYTLSCFTLTIFLDATIISDDGPSVKGQQVSVKERGYKQYRNSHDRNTKK</sequence>
<proteinExistence type="predicted"/>
<dbReference type="OrthoDB" id="66620at2759"/>
<evidence type="ECO:0000313" key="7">
    <source>
        <dbReference type="EMBL" id="PHJ23947.1"/>
    </source>
</evidence>
<feature type="transmembrane region" description="Helical" evidence="5">
    <location>
        <begin position="27"/>
        <end position="50"/>
    </location>
</feature>
<keyword evidence="2 5" id="KW-0812">Transmembrane</keyword>
<keyword evidence="4 5" id="KW-0472">Membrane</keyword>
<keyword evidence="7" id="KW-0547">Nucleotide-binding</keyword>
<feature type="domain" description="ABC-2 type transporter transmembrane" evidence="6">
    <location>
        <begin position="9"/>
        <end position="49"/>
    </location>
</feature>
<evidence type="ECO:0000259" key="6">
    <source>
        <dbReference type="Pfam" id="PF01061"/>
    </source>
</evidence>
<dbReference type="Pfam" id="PF01061">
    <property type="entry name" value="ABC2_membrane"/>
    <property type="match status" value="1"/>
</dbReference>
<keyword evidence="3 5" id="KW-1133">Transmembrane helix</keyword>
<comment type="caution">
    <text evidence="7">The sequence shown here is derived from an EMBL/GenBank/DDBJ whole genome shotgun (WGS) entry which is preliminary data.</text>
</comment>
<reference evidence="7 8" key="1">
    <citation type="journal article" date="2017" name="Int. J. Parasitol.">
        <title>The genome of the protozoan parasite Cystoisospora suis and a reverse vaccinology approach to identify vaccine candidates.</title>
        <authorList>
            <person name="Palmieri N."/>
            <person name="Shrestha A."/>
            <person name="Ruttkowski B."/>
            <person name="Beck T."/>
            <person name="Vogl C."/>
            <person name="Tomley F."/>
            <person name="Blake D.P."/>
            <person name="Joachim A."/>
        </authorList>
    </citation>
    <scope>NUCLEOTIDE SEQUENCE [LARGE SCALE GENOMIC DNA]</scope>
    <source>
        <strain evidence="7 8">Wien I</strain>
    </source>
</reference>
<evidence type="ECO:0000256" key="2">
    <source>
        <dbReference type="ARBA" id="ARBA00022692"/>
    </source>
</evidence>
<dbReference type="VEuPathDB" id="ToxoDB:CSUI_002191"/>
<comment type="subcellular location">
    <subcellularLocation>
        <location evidence="1">Membrane</location>
        <topology evidence="1">Multi-pass membrane protein</topology>
    </subcellularLocation>
</comment>
<gene>
    <name evidence="7" type="ORF">CSUI_002191</name>
</gene>